<evidence type="ECO:0008006" key="3">
    <source>
        <dbReference type="Google" id="ProtNLM"/>
    </source>
</evidence>
<dbReference type="InterPro" id="IPR018680">
    <property type="entry name" value="DUF2164"/>
</dbReference>
<organism evidence="1 2">
    <name type="scientific">Pontibacillus salipaludis</name>
    <dbReference type="NCBI Taxonomy" id="1697394"/>
    <lineage>
        <taxon>Bacteria</taxon>
        <taxon>Bacillati</taxon>
        <taxon>Bacillota</taxon>
        <taxon>Bacilli</taxon>
        <taxon>Bacillales</taxon>
        <taxon>Bacillaceae</taxon>
        <taxon>Pontibacillus</taxon>
    </lineage>
</organism>
<proteinExistence type="predicted"/>
<dbReference type="RefSeq" id="WP_188655978.1">
    <property type="nucleotide sequence ID" value="NZ_BMIN01000024.1"/>
</dbReference>
<accession>A0ABQ1QI42</accession>
<reference evidence="2" key="1">
    <citation type="journal article" date="2019" name="Int. J. Syst. Evol. Microbiol.">
        <title>The Global Catalogue of Microorganisms (GCM) 10K type strain sequencing project: providing services to taxonomists for standard genome sequencing and annotation.</title>
        <authorList>
            <consortium name="The Broad Institute Genomics Platform"/>
            <consortium name="The Broad Institute Genome Sequencing Center for Infectious Disease"/>
            <person name="Wu L."/>
            <person name="Ma J."/>
        </authorList>
    </citation>
    <scope>NUCLEOTIDE SEQUENCE [LARGE SCALE GENOMIC DNA]</scope>
    <source>
        <strain evidence="2">CGMCC 1.15353</strain>
    </source>
</reference>
<protein>
    <recommendedName>
        <fullName evidence="3">DUF2164 domain-containing protein</fullName>
    </recommendedName>
</protein>
<sequence>MKPSLKKEEREQIRSKIQGYFEMERGEEIGTIAADQFFQFIEKEISPHFYNQGVQDAKKMLEEKMMNLDEDITSLEKPTYPTRR</sequence>
<name>A0ABQ1QI42_9BACI</name>
<evidence type="ECO:0000313" key="2">
    <source>
        <dbReference type="Proteomes" id="UP000642571"/>
    </source>
</evidence>
<comment type="caution">
    <text evidence="1">The sequence shown here is derived from an EMBL/GenBank/DDBJ whole genome shotgun (WGS) entry which is preliminary data.</text>
</comment>
<evidence type="ECO:0000313" key="1">
    <source>
        <dbReference type="EMBL" id="GGD27376.1"/>
    </source>
</evidence>
<keyword evidence="2" id="KW-1185">Reference proteome</keyword>
<dbReference type="EMBL" id="BMIN01000024">
    <property type="protein sequence ID" value="GGD27376.1"/>
    <property type="molecule type" value="Genomic_DNA"/>
</dbReference>
<dbReference type="Proteomes" id="UP000642571">
    <property type="component" value="Unassembled WGS sequence"/>
</dbReference>
<dbReference type="Pfam" id="PF09932">
    <property type="entry name" value="DUF2164"/>
    <property type="match status" value="1"/>
</dbReference>
<gene>
    <name evidence="1" type="ORF">GCM10011389_38670</name>
</gene>